<dbReference type="GO" id="GO:0000422">
    <property type="term" value="P:autophagy of mitochondrion"/>
    <property type="evidence" value="ECO:0007669"/>
    <property type="project" value="TreeGrafter"/>
</dbReference>
<keyword evidence="4" id="KW-0808">Transferase</keyword>
<keyword evidence="13" id="KW-1185">Reference proteome</keyword>
<dbReference type="PANTHER" id="PTHR24348">
    <property type="entry name" value="SERINE/THREONINE-PROTEIN KINASE UNC-51-RELATED"/>
    <property type="match status" value="1"/>
</dbReference>
<dbReference type="PROSITE" id="PS50011">
    <property type="entry name" value="PROTEIN_KINASE_DOM"/>
    <property type="match status" value="1"/>
</dbReference>
<evidence type="ECO:0000256" key="10">
    <source>
        <dbReference type="ARBA" id="ARBA00048679"/>
    </source>
</evidence>
<dbReference type="GO" id="GO:0005776">
    <property type="term" value="C:autophagosome"/>
    <property type="evidence" value="ECO:0007669"/>
    <property type="project" value="TreeGrafter"/>
</dbReference>
<dbReference type="EC" id="2.7.11.1" evidence="2"/>
<dbReference type="OMA" id="CHVINGE"/>
<gene>
    <name evidence="12" type="ORF">TSTA_110990</name>
</gene>
<dbReference type="eggNOG" id="ENOG502RZ04">
    <property type="taxonomic scope" value="Eukaryota"/>
</dbReference>
<protein>
    <recommendedName>
        <fullName evidence="2">non-specific serine/threonine protein kinase</fullName>
        <ecNumber evidence="2">2.7.11.1</ecNumber>
    </recommendedName>
    <alternativeName>
        <fullName evidence="8">Autophagy-related protein 1</fullName>
    </alternativeName>
</protein>
<dbReference type="VEuPathDB" id="FungiDB:TSTA_110990"/>
<evidence type="ECO:0000256" key="9">
    <source>
        <dbReference type="ARBA" id="ARBA00047899"/>
    </source>
</evidence>
<organism evidence="12 13">
    <name type="scientific">Talaromyces stipitatus (strain ATCC 10500 / CBS 375.48 / QM 6759 / NRRL 1006)</name>
    <name type="common">Penicillium stipitatum</name>
    <dbReference type="NCBI Taxonomy" id="441959"/>
    <lineage>
        <taxon>Eukaryota</taxon>
        <taxon>Fungi</taxon>
        <taxon>Dikarya</taxon>
        <taxon>Ascomycota</taxon>
        <taxon>Pezizomycotina</taxon>
        <taxon>Eurotiomycetes</taxon>
        <taxon>Eurotiomycetidae</taxon>
        <taxon>Eurotiales</taxon>
        <taxon>Trichocomaceae</taxon>
        <taxon>Talaromyces</taxon>
        <taxon>Talaromyces sect. Talaromyces</taxon>
    </lineage>
</organism>
<evidence type="ECO:0000313" key="13">
    <source>
        <dbReference type="Proteomes" id="UP000001745"/>
    </source>
</evidence>
<dbReference type="InterPro" id="IPR000719">
    <property type="entry name" value="Prot_kinase_dom"/>
</dbReference>
<keyword evidence="7" id="KW-0067">ATP-binding</keyword>
<dbReference type="InterPro" id="IPR045269">
    <property type="entry name" value="Atg1-like"/>
</dbReference>
<evidence type="ECO:0000256" key="4">
    <source>
        <dbReference type="ARBA" id="ARBA00022679"/>
    </source>
</evidence>
<dbReference type="GO" id="GO:0034727">
    <property type="term" value="P:piecemeal microautophagy of the nucleus"/>
    <property type="evidence" value="ECO:0007669"/>
    <property type="project" value="TreeGrafter"/>
</dbReference>
<dbReference type="Gene3D" id="1.10.510.10">
    <property type="entry name" value="Transferase(Phosphotransferase) domain 1"/>
    <property type="match status" value="1"/>
</dbReference>
<dbReference type="GO" id="GO:0061709">
    <property type="term" value="P:reticulophagy"/>
    <property type="evidence" value="ECO:0007669"/>
    <property type="project" value="TreeGrafter"/>
</dbReference>
<dbReference type="PANTHER" id="PTHR24348:SF22">
    <property type="entry name" value="NON-SPECIFIC SERINE_THREONINE PROTEIN KINASE"/>
    <property type="match status" value="1"/>
</dbReference>
<dbReference type="GeneID" id="8110128"/>
<reference evidence="13" key="1">
    <citation type="journal article" date="2015" name="Genome Announc.">
        <title>Genome sequence of the AIDS-associated pathogen Penicillium marneffei (ATCC18224) and its near taxonomic relative Talaromyces stipitatus (ATCC10500).</title>
        <authorList>
            <person name="Nierman W.C."/>
            <person name="Fedorova-Abrams N.D."/>
            <person name="Andrianopoulos A."/>
        </authorList>
    </citation>
    <scope>NUCLEOTIDE SEQUENCE [LARGE SCALE GENOMIC DNA]</scope>
    <source>
        <strain evidence="13">ATCC 10500 / CBS 375.48 / QM 6759 / NRRL 1006</strain>
    </source>
</reference>
<dbReference type="GO" id="GO:0005524">
    <property type="term" value="F:ATP binding"/>
    <property type="evidence" value="ECO:0007669"/>
    <property type="project" value="UniProtKB-KW"/>
</dbReference>
<sequence length="264" mass="30531">MSGGRINRRTRAAKLAARTMEIKEQSEIFIEKGDDFVFDHIKLILEENGKYFHAEIKHRLSPSLVIDVDTLRPVPIRDFWPPFDRSLTRVPNTLSKDYYIKRPTLLYYKDDQAQDLSTQILDEANVCEILRNNPHPNIAEYLGCIEENGRIKGLCFVKYATDLIQRVQTGRTLDIDFYIQSIESGIRHLHRLGLIHNDINPRNIMISEDDRPIIIDFDSCKPEGEELGKPGTPGWVIESAEYARQENDFFGLSMIKKYLMDNCA</sequence>
<name>B8MV30_TALSN</name>
<comment type="catalytic activity">
    <reaction evidence="9">
        <text>L-threonyl-[protein] + ATP = O-phospho-L-threonyl-[protein] + ADP + H(+)</text>
        <dbReference type="Rhea" id="RHEA:46608"/>
        <dbReference type="Rhea" id="RHEA-COMP:11060"/>
        <dbReference type="Rhea" id="RHEA-COMP:11605"/>
        <dbReference type="ChEBI" id="CHEBI:15378"/>
        <dbReference type="ChEBI" id="CHEBI:30013"/>
        <dbReference type="ChEBI" id="CHEBI:30616"/>
        <dbReference type="ChEBI" id="CHEBI:61977"/>
        <dbReference type="ChEBI" id="CHEBI:456216"/>
        <dbReference type="EC" id="2.7.11.1"/>
    </reaction>
</comment>
<evidence type="ECO:0000256" key="1">
    <source>
        <dbReference type="ARBA" id="ARBA00004623"/>
    </source>
</evidence>
<dbReference type="Pfam" id="PF00069">
    <property type="entry name" value="Pkinase"/>
    <property type="match status" value="1"/>
</dbReference>
<dbReference type="GO" id="GO:0004674">
    <property type="term" value="F:protein serine/threonine kinase activity"/>
    <property type="evidence" value="ECO:0007669"/>
    <property type="project" value="UniProtKB-KW"/>
</dbReference>
<accession>B8MV30</accession>
<comment type="catalytic activity">
    <reaction evidence="10">
        <text>L-seryl-[protein] + ATP = O-phospho-L-seryl-[protein] + ADP + H(+)</text>
        <dbReference type="Rhea" id="RHEA:17989"/>
        <dbReference type="Rhea" id="RHEA-COMP:9863"/>
        <dbReference type="Rhea" id="RHEA-COMP:11604"/>
        <dbReference type="ChEBI" id="CHEBI:15378"/>
        <dbReference type="ChEBI" id="CHEBI:29999"/>
        <dbReference type="ChEBI" id="CHEBI:30616"/>
        <dbReference type="ChEBI" id="CHEBI:83421"/>
        <dbReference type="ChEBI" id="CHEBI:456216"/>
        <dbReference type="EC" id="2.7.11.1"/>
    </reaction>
</comment>
<comment type="subcellular location">
    <subcellularLocation>
        <location evidence="1">Preautophagosomal structure membrane</location>
        <topology evidence="1">Peripheral membrane protein</topology>
    </subcellularLocation>
</comment>
<dbReference type="AlphaFoldDB" id="B8MV30"/>
<evidence type="ECO:0000256" key="8">
    <source>
        <dbReference type="ARBA" id="ARBA00030237"/>
    </source>
</evidence>
<keyword evidence="5" id="KW-0547">Nucleotide-binding</keyword>
<dbReference type="GO" id="GO:0010506">
    <property type="term" value="P:regulation of autophagy"/>
    <property type="evidence" value="ECO:0007669"/>
    <property type="project" value="InterPro"/>
</dbReference>
<evidence type="ECO:0000256" key="6">
    <source>
        <dbReference type="ARBA" id="ARBA00022777"/>
    </source>
</evidence>
<dbReference type="Proteomes" id="UP000001745">
    <property type="component" value="Unassembled WGS sequence"/>
</dbReference>
<evidence type="ECO:0000256" key="2">
    <source>
        <dbReference type="ARBA" id="ARBA00012513"/>
    </source>
</evidence>
<dbReference type="SUPFAM" id="SSF56112">
    <property type="entry name" value="Protein kinase-like (PK-like)"/>
    <property type="match status" value="1"/>
</dbReference>
<evidence type="ECO:0000256" key="5">
    <source>
        <dbReference type="ARBA" id="ARBA00022741"/>
    </source>
</evidence>
<dbReference type="GO" id="GO:0034045">
    <property type="term" value="C:phagophore assembly site membrane"/>
    <property type="evidence" value="ECO:0007669"/>
    <property type="project" value="UniProtKB-SubCell"/>
</dbReference>
<evidence type="ECO:0000259" key="11">
    <source>
        <dbReference type="PROSITE" id="PS50011"/>
    </source>
</evidence>
<dbReference type="GO" id="GO:0005829">
    <property type="term" value="C:cytosol"/>
    <property type="evidence" value="ECO:0007669"/>
    <property type="project" value="TreeGrafter"/>
</dbReference>
<dbReference type="OrthoDB" id="4359289at2759"/>
<dbReference type="HOGENOM" id="CLU_062257_0_0_1"/>
<dbReference type="GO" id="GO:0000045">
    <property type="term" value="P:autophagosome assembly"/>
    <property type="evidence" value="ECO:0007669"/>
    <property type="project" value="TreeGrafter"/>
</dbReference>
<keyword evidence="6" id="KW-0418">Kinase</keyword>
<dbReference type="PhylomeDB" id="B8MV30"/>
<evidence type="ECO:0000256" key="3">
    <source>
        <dbReference type="ARBA" id="ARBA00022527"/>
    </source>
</evidence>
<dbReference type="EMBL" id="EQ962661">
    <property type="protein sequence ID" value="EED11921.1"/>
    <property type="molecule type" value="Genomic_DNA"/>
</dbReference>
<dbReference type="RefSeq" id="XP_002488677.1">
    <property type="nucleotide sequence ID" value="XM_002488632.1"/>
</dbReference>
<dbReference type="STRING" id="441959.B8MV30"/>
<dbReference type="InParanoid" id="B8MV30"/>
<dbReference type="InterPro" id="IPR011009">
    <property type="entry name" value="Kinase-like_dom_sf"/>
</dbReference>
<evidence type="ECO:0000256" key="7">
    <source>
        <dbReference type="ARBA" id="ARBA00022840"/>
    </source>
</evidence>
<evidence type="ECO:0000313" key="12">
    <source>
        <dbReference type="EMBL" id="EED11921.1"/>
    </source>
</evidence>
<keyword evidence="3" id="KW-0723">Serine/threonine-protein kinase</keyword>
<dbReference type="GO" id="GO:0042594">
    <property type="term" value="P:response to starvation"/>
    <property type="evidence" value="ECO:0007669"/>
    <property type="project" value="TreeGrafter"/>
</dbReference>
<feature type="domain" description="Protein kinase" evidence="11">
    <location>
        <begin position="1"/>
        <end position="264"/>
    </location>
</feature>
<proteinExistence type="predicted"/>